<evidence type="ECO:0000313" key="1">
    <source>
        <dbReference type="EMBL" id="AEE50794.1"/>
    </source>
</evidence>
<dbReference type="Proteomes" id="UP000008461">
    <property type="component" value="Chromosome"/>
</dbReference>
<dbReference type="InterPro" id="IPR019853">
    <property type="entry name" value="GldB-like"/>
</dbReference>
<dbReference type="EMBL" id="CP002691">
    <property type="protein sequence ID" value="AEE50794.1"/>
    <property type="molecule type" value="Genomic_DNA"/>
</dbReference>
<evidence type="ECO:0008006" key="3">
    <source>
        <dbReference type="Google" id="ProtNLM"/>
    </source>
</evidence>
<dbReference type="AlphaFoldDB" id="F4L496"/>
<reference evidence="1 2" key="1">
    <citation type="journal article" date="2011" name="Stand. Genomic Sci.">
        <title>Complete genome sequence of Haliscomenobacter hydrossis type strain (O).</title>
        <authorList>
            <consortium name="US DOE Joint Genome Institute (JGI-PGF)"/>
            <person name="Daligault H."/>
            <person name="Lapidus A."/>
            <person name="Zeytun A."/>
            <person name="Nolan M."/>
            <person name="Lucas S."/>
            <person name="Del Rio T.G."/>
            <person name="Tice H."/>
            <person name="Cheng J.F."/>
            <person name="Tapia R."/>
            <person name="Han C."/>
            <person name="Goodwin L."/>
            <person name="Pitluck S."/>
            <person name="Liolios K."/>
            <person name="Pagani I."/>
            <person name="Ivanova N."/>
            <person name="Huntemann M."/>
            <person name="Mavromatis K."/>
            <person name="Mikhailova N."/>
            <person name="Pati A."/>
            <person name="Chen A."/>
            <person name="Palaniappan K."/>
            <person name="Land M."/>
            <person name="Hauser L."/>
            <person name="Brambilla E.M."/>
            <person name="Rohde M."/>
            <person name="Verbarg S."/>
            <person name="Goker M."/>
            <person name="Bristow J."/>
            <person name="Eisen J.A."/>
            <person name="Markowitz V."/>
            <person name="Hugenholtz P."/>
            <person name="Kyrpides N.C."/>
            <person name="Klenk H.P."/>
            <person name="Woyke T."/>
        </authorList>
    </citation>
    <scope>NUCLEOTIDE SEQUENCE [LARGE SCALE GENOMIC DNA]</scope>
    <source>
        <strain evidence="2">ATCC 27775 / DSM 1100 / LMG 10767 / O</strain>
    </source>
</reference>
<sequence length="348" mass="40336">MSWHNAFVLLVVLTFFAGCKSEKRDDLPDVSGISPIKLKIRRFEQDLFKLDTLKIASELPFLKSKYGEFANIFFDQILNSTSAEVAPQGEATYVKGFITHPAVRKLYDTCQILYPQLPKTTISQLEEAMRYYKYYFPQRRIPTLTTFISEYTVGNFVYKNDDLAIGLDFFLGENYPYLNYSPDNPNFSQYLTRSFNKEHLAVKTLLPLVNDLVGEAPPGKNLLDYMIHNGKRMYLLDHLLPYAADTAKMEVSATQWKWLTENENNIWAFFLQQNLLYNTDWQKIRKFVEYSPNSPGMPAEAPGRTGDWLGWQIIKAYMEQNPSTQMKDLLRLTDSQTVLKGARYKPKL</sequence>
<organism evidence="1 2">
    <name type="scientific">Haliscomenobacter hydrossis (strain ATCC 27775 / DSM 1100 / LMG 10767 / O)</name>
    <dbReference type="NCBI Taxonomy" id="760192"/>
    <lineage>
        <taxon>Bacteria</taxon>
        <taxon>Pseudomonadati</taxon>
        <taxon>Bacteroidota</taxon>
        <taxon>Saprospiria</taxon>
        <taxon>Saprospirales</taxon>
        <taxon>Haliscomenobacteraceae</taxon>
        <taxon>Haliscomenobacter</taxon>
    </lineage>
</organism>
<protein>
    <recommendedName>
        <fullName evidence="3">Gliding motility-associated lipoprotein GldB</fullName>
    </recommendedName>
</protein>
<dbReference type="HOGENOM" id="CLU_070771_0_0_10"/>
<dbReference type="KEGG" id="hhy:Halhy_2930"/>
<proteinExistence type="predicted"/>
<reference key="2">
    <citation type="submission" date="2011-04" db="EMBL/GenBank/DDBJ databases">
        <title>Complete sequence of chromosome of Haliscomenobacter hydrossis DSM 1100.</title>
        <authorList>
            <consortium name="US DOE Joint Genome Institute (JGI-PGF)"/>
            <person name="Lucas S."/>
            <person name="Han J."/>
            <person name="Lapidus A."/>
            <person name="Bruce D."/>
            <person name="Goodwin L."/>
            <person name="Pitluck S."/>
            <person name="Peters L."/>
            <person name="Kyrpides N."/>
            <person name="Mavromatis K."/>
            <person name="Ivanova N."/>
            <person name="Ovchinnikova G."/>
            <person name="Pagani I."/>
            <person name="Daligault H."/>
            <person name="Detter J.C."/>
            <person name="Han C."/>
            <person name="Land M."/>
            <person name="Hauser L."/>
            <person name="Markowitz V."/>
            <person name="Cheng J.-F."/>
            <person name="Hugenholtz P."/>
            <person name="Woyke T."/>
            <person name="Wu D."/>
            <person name="Verbarg S."/>
            <person name="Frueling A."/>
            <person name="Brambilla E."/>
            <person name="Klenk H.-P."/>
            <person name="Eisen J.A."/>
        </authorList>
    </citation>
    <scope>NUCLEOTIDE SEQUENCE</scope>
    <source>
        <strain>DSM 1100</strain>
    </source>
</reference>
<keyword evidence="2" id="KW-1185">Reference proteome</keyword>
<accession>F4L496</accession>
<name>F4L496_HALH1</name>
<evidence type="ECO:0000313" key="2">
    <source>
        <dbReference type="Proteomes" id="UP000008461"/>
    </source>
</evidence>
<dbReference type="eggNOG" id="COG5504">
    <property type="taxonomic scope" value="Bacteria"/>
</dbReference>
<dbReference type="STRING" id="760192.Halhy_2930"/>
<dbReference type="Pfam" id="PF25594">
    <property type="entry name" value="GldB_lipo"/>
    <property type="match status" value="1"/>
</dbReference>
<dbReference type="OrthoDB" id="976022at2"/>
<gene>
    <name evidence="1" type="ordered locus">Halhy_2930</name>
</gene>
<dbReference type="RefSeq" id="WP_013765337.1">
    <property type="nucleotide sequence ID" value="NC_015510.1"/>
</dbReference>